<evidence type="ECO:0008006" key="3">
    <source>
        <dbReference type="Google" id="ProtNLM"/>
    </source>
</evidence>
<proteinExistence type="predicted"/>
<protein>
    <recommendedName>
        <fullName evidence="3">F-box incomplete domain containing protein</fullName>
    </recommendedName>
</protein>
<feature type="region of interest" description="Disordered" evidence="1">
    <location>
        <begin position="1"/>
        <end position="25"/>
    </location>
</feature>
<dbReference type="RefSeq" id="YP_009483236.1">
    <property type="nucleotide sequence ID" value="NC_037667.1"/>
</dbReference>
<evidence type="ECO:0000313" key="2">
    <source>
        <dbReference type="EMBL" id="AVK74967.1"/>
    </source>
</evidence>
<dbReference type="KEGG" id="vg:36844108"/>
<dbReference type="EMBL" id="MG011689">
    <property type="protein sequence ID" value="AVK74967.1"/>
    <property type="molecule type" value="Genomic_DNA"/>
</dbReference>
<organism evidence="2">
    <name type="scientific">Pandoravirus quercus</name>
    <dbReference type="NCBI Taxonomy" id="2107709"/>
    <lineage>
        <taxon>Viruses</taxon>
        <taxon>Pandoravirus</taxon>
    </lineage>
</organism>
<name>A0A2U7U955_9VIRU</name>
<reference evidence="2" key="1">
    <citation type="journal article" date="2018" name="Nat. Commun.">
        <title>Diversity and evolution of the emerging Pandoraviridae family.</title>
        <authorList>
            <person name="Legendre M."/>
            <person name="Fabre E."/>
            <person name="Poirot O."/>
            <person name="Jeudy S."/>
            <person name="Lartigue A."/>
            <person name="Alempic J.M."/>
            <person name="Beucher L."/>
            <person name="Philippe N."/>
            <person name="Bertaux L."/>
            <person name="Christo-Foroux E."/>
            <person name="Labadie K."/>
            <person name="Coute Y."/>
            <person name="Abergel C."/>
            <person name="Claverie J.M."/>
        </authorList>
    </citation>
    <scope>NUCLEOTIDE SEQUENCE [LARGE SCALE GENOMIC DNA]</scope>
    <source>
        <strain evidence="2">Quercus</strain>
    </source>
</reference>
<accession>A0A2U7U955</accession>
<dbReference type="Proteomes" id="UP000248852">
    <property type="component" value="Segment"/>
</dbReference>
<dbReference type="GeneID" id="36844108"/>
<dbReference type="InterPro" id="IPR036047">
    <property type="entry name" value="F-box-like_dom_sf"/>
</dbReference>
<evidence type="ECO:0000256" key="1">
    <source>
        <dbReference type="SAM" id="MobiDB-lite"/>
    </source>
</evidence>
<gene>
    <name evidence="2" type="ORF">pqer_cds_545</name>
</gene>
<sequence>MGRHHGPTGATDACHTVPPPTDPTPPLPPEVWTLILVDALDPRWHFAARAVCHLWHDLIDTGPTCSRRAEMATTAPHPCAMVRASSILVWRPHNDPATLVAFCLSSAGCTRDALSVPARPLCRRDVLLGLVASGDGVLVDYALGDLAQCLASRPMPSANCISAACVCIGHGGDGSTNCSRRHRTTCLYNRNAQCDQHGQNNVADTAFYRRATGLAMRAGGIHLLQQIMLCLDGFDPLRHIDPVDVISTDCVGALALIDPPSGAFWREGYAVPLRAFAVPAVWCEAGRANAAAIIVRLLDDAAESDVQTIAAHANNTHDPRVGVTVLRTPLPSALRGPCPTMAARAAVVYGNTRVLDVLAARPGIGAVSTARGLDDLVRRAAAACNTHGFAWCRAALARMGANVDIVGAACDAVMGPWIENGPRIAWDTDTAVRFLEWLYRPDGGAFASVLTMPGTAREIMRCAGHPRRFPSDDHQGDTTRHAHAVTAFLKSRLPDAPTVEIVSTPTSQ</sequence>
<dbReference type="SUPFAM" id="SSF81383">
    <property type="entry name" value="F-box domain"/>
    <property type="match status" value="1"/>
</dbReference>